<dbReference type="InterPro" id="IPR043128">
    <property type="entry name" value="Rev_trsase/Diguanyl_cyclase"/>
</dbReference>
<dbReference type="FunFam" id="3.10.10.10:FF:000007">
    <property type="entry name" value="Retrovirus-related Pol polyprotein from transposon 17.6-like Protein"/>
    <property type="match status" value="1"/>
</dbReference>
<evidence type="ECO:0000256" key="3">
    <source>
        <dbReference type="ARBA" id="ARBA00022679"/>
    </source>
</evidence>
<dbReference type="AlphaFoldDB" id="A0AAU9UT68"/>
<dbReference type="PANTHER" id="PTHR37984">
    <property type="entry name" value="PROTEIN CBG26694"/>
    <property type="match status" value="1"/>
</dbReference>
<name>A0AAU9UT68_EUPED</name>
<keyword evidence="4" id="KW-0548">Nucleotidyltransferase</keyword>
<dbReference type="SUPFAM" id="SSF53098">
    <property type="entry name" value="Ribonuclease H-like"/>
    <property type="match status" value="1"/>
</dbReference>
<dbReference type="Pfam" id="PF00665">
    <property type="entry name" value="rve"/>
    <property type="match status" value="1"/>
</dbReference>
<keyword evidence="8" id="KW-0695">RNA-directed DNA polymerase</keyword>
<proteinExistence type="predicted"/>
<dbReference type="InterPro" id="IPR012337">
    <property type="entry name" value="RNaseH-like_sf"/>
</dbReference>
<sequence>MQSNMKLFIYKFHNYFDGLIGLDLLENCKIDLKHNILFTESASIPLLRYQCRKPSAKITTPANSTRLVNIPICYPDGEVYIPSQILYNCIIHDCITTVTDRTSIVEIKNPTNNDITFSFDQPIQLDMCNIECTRTKQDPQRVKEVLARLRTDHLNAEERVNLHKLCAQYADVFYIEGEPLTFTNKIKHHIRTQDEIPVYTKSYRYPFIHRQEVRDQITKMLEQGIIRPSDSAWSSPIWVVPKKADASGKQKWRLVVDFRKLNDKTIDDKYPIPNITDVLDKLGRCQYFTTLDLASGFYQVEMNPDDISKTAFNVEHGHFEFLRMPMGLKNSPSTFQRVMDNVLRGLQNEICLVYLDDIIVFSTSLQEHMINLEKVFSRLRESNFKIQMDKSEFLKLETAYLGHLISRDGIKPNPDKIKAIENYPLPKTTKEIKQFLGLLGYYRKFIPDFARVTKPMTKCLKKSNKITLDSEYINCFEKCKTLLTNDPILQYPDFTKDFILTTDASNVAIGAVLSQGPIGSDKPICYASRTLNDSELNYSTIEKELLAIVWATKYFRPYLFGRKFKILTDHKPLQWIMNLKEPNSRLTRWRLKLSEYDYTIIYKKGKCNTNADALSRVQVNNEETESLLKECGIDLSIIPEPSSSTTATVHTSSENPILEIPITDEPLNKFHRQICLTIVGDIKRRPTVTKPFDTHTRTHIQLSESSLEQDVVNAIKEYVNPKVKTALKITPPLGMYSILPILQRNFKNSSMNLVLAKTELEDVKEYLRQQEIIKHYHEGKTNHRGINECYLALSRRYYWPKMKEEITKYVNECTVCGQTKYDRNPIRPKFNIVPPATKPLEIVHMDIFTAQNEKYLTFVDSFSKYGQAYHLRDGTAISILQGLLIYCTHHGLPLTIVTDNGTEFTNQLFTEFIRLHKINHHRTLANSPNDNGIVERFHSTLLEHLRILRLKQKDEPTVNQMPYAILAYNNSIHSFTKCRPHDIVRGHFDPRDPLDIDLTEHLMQQYILTHREQMKTVYELINESTTVDRTNLMTNRNKNREPEVEYQPDQQVFIKNPIASRQKLAPRYTQDTVLADLPIHIYTSKKKGPIAKSRLKRVPKT</sequence>
<dbReference type="Pfam" id="PF17917">
    <property type="entry name" value="RT_RNaseH"/>
    <property type="match status" value="1"/>
</dbReference>
<dbReference type="InterPro" id="IPR050951">
    <property type="entry name" value="Retrovirus_Pol_polyprotein"/>
</dbReference>
<organism evidence="11 12">
    <name type="scientific">Euphydryas editha</name>
    <name type="common">Edith's checkerspot</name>
    <dbReference type="NCBI Taxonomy" id="104508"/>
    <lineage>
        <taxon>Eukaryota</taxon>
        <taxon>Metazoa</taxon>
        <taxon>Ecdysozoa</taxon>
        <taxon>Arthropoda</taxon>
        <taxon>Hexapoda</taxon>
        <taxon>Insecta</taxon>
        <taxon>Pterygota</taxon>
        <taxon>Neoptera</taxon>
        <taxon>Endopterygota</taxon>
        <taxon>Lepidoptera</taxon>
        <taxon>Glossata</taxon>
        <taxon>Ditrysia</taxon>
        <taxon>Papilionoidea</taxon>
        <taxon>Nymphalidae</taxon>
        <taxon>Nymphalinae</taxon>
        <taxon>Euphydryas</taxon>
    </lineage>
</organism>
<dbReference type="GO" id="GO:0003964">
    <property type="term" value="F:RNA-directed DNA polymerase activity"/>
    <property type="evidence" value="ECO:0007669"/>
    <property type="project" value="UniProtKB-KW"/>
</dbReference>
<dbReference type="InterPro" id="IPR001584">
    <property type="entry name" value="Integrase_cat-core"/>
</dbReference>
<dbReference type="PROSITE" id="PS50878">
    <property type="entry name" value="RT_POL"/>
    <property type="match status" value="1"/>
</dbReference>
<dbReference type="GO" id="GO:0008233">
    <property type="term" value="F:peptidase activity"/>
    <property type="evidence" value="ECO:0007669"/>
    <property type="project" value="UniProtKB-KW"/>
</dbReference>
<comment type="caution">
    <text evidence="11">The sequence shown here is derived from an EMBL/GenBank/DDBJ whole genome shotgun (WGS) entry which is preliminary data.</text>
</comment>
<feature type="domain" description="Reverse transcriptase" evidence="9">
    <location>
        <begin position="221"/>
        <end position="405"/>
    </location>
</feature>
<evidence type="ECO:0000313" key="11">
    <source>
        <dbReference type="EMBL" id="CAH2101819.1"/>
    </source>
</evidence>
<evidence type="ECO:0000256" key="2">
    <source>
        <dbReference type="ARBA" id="ARBA00022670"/>
    </source>
</evidence>
<dbReference type="CDD" id="cd01647">
    <property type="entry name" value="RT_LTR"/>
    <property type="match status" value="1"/>
</dbReference>
<feature type="domain" description="Integrase catalytic" evidence="10">
    <location>
        <begin position="835"/>
        <end position="988"/>
    </location>
</feature>
<evidence type="ECO:0000259" key="10">
    <source>
        <dbReference type="PROSITE" id="PS50994"/>
    </source>
</evidence>
<keyword evidence="5" id="KW-0540">Nuclease</keyword>
<dbReference type="FunFam" id="3.30.70.270:FF:000026">
    <property type="entry name" value="Transposon Ty3-G Gag-Pol polyprotein"/>
    <property type="match status" value="1"/>
</dbReference>
<dbReference type="CDD" id="cd09274">
    <property type="entry name" value="RNase_HI_RT_Ty3"/>
    <property type="match status" value="1"/>
</dbReference>
<evidence type="ECO:0000259" key="9">
    <source>
        <dbReference type="PROSITE" id="PS50878"/>
    </source>
</evidence>
<dbReference type="GO" id="GO:0015074">
    <property type="term" value="P:DNA integration"/>
    <property type="evidence" value="ECO:0007669"/>
    <property type="project" value="InterPro"/>
</dbReference>
<dbReference type="InterPro" id="IPR036397">
    <property type="entry name" value="RNaseH_sf"/>
</dbReference>
<dbReference type="Pfam" id="PF00078">
    <property type="entry name" value="RVT_1"/>
    <property type="match status" value="1"/>
</dbReference>
<evidence type="ECO:0000256" key="4">
    <source>
        <dbReference type="ARBA" id="ARBA00022695"/>
    </source>
</evidence>
<dbReference type="InterPro" id="IPR041588">
    <property type="entry name" value="Integrase_H2C2"/>
</dbReference>
<dbReference type="EMBL" id="CAKOGL010000024">
    <property type="protein sequence ID" value="CAH2101819.1"/>
    <property type="molecule type" value="Genomic_DNA"/>
</dbReference>
<evidence type="ECO:0000256" key="8">
    <source>
        <dbReference type="ARBA" id="ARBA00022918"/>
    </source>
</evidence>
<dbReference type="PANTHER" id="PTHR37984:SF5">
    <property type="entry name" value="PROTEIN NYNRIN-LIKE"/>
    <property type="match status" value="1"/>
</dbReference>
<dbReference type="GO" id="GO:0006508">
    <property type="term" value="P:proteolysis"/>
    <property type="evidence" value="ECO:0007669"/>
    <property type="project" value="UniProtKB-KW"/>
</dbReference>
<evidence type="ECO:0000256" key="1">
    <source>
        <dbReference type="ARBA" id="ARBA00012493"/>
    </source>
</evidence>
<keyword evidence="6" id="KW-0255">Endonuclease</keyword>
<evidence type="ECO:0000256" key="6">
    <source>
        <dbReference type="ARBA" id="ARBA00022759"/>
    </source>
</evidence>
<dbReference type="InterPro" id="IPR043502">
    <property type="entry name" value="DNA/RNA_pol_sf"/>
</dbReference>
<protein>
    <recommendedName>
        <fullName evidence="1">RNA-directed DNA polymerase</fullName>
        <ecNumber evidence="1">2.7.7.49</ecNumber>
    </recommendedName>
</protein>
<gene>
    <name evidence="11" type="ORF">EEDITHA_LOCUS16536</name>
</gene>
<dbReference type="InterPro" id="IPR041373">
    <property type="entry name" value="RT_RNaseH"/>
</dbReference>
<evidence type="ECO:0000256" key="7">
    <source>
        <dbReference type="ARBA" id="ARBA00022801"/>
    </source>
</evidence>
<keyword evidence="12" id="KW-1185">Reference proteome</keyword>
<accession>A0AAU9UT68</accession>
<dbReference type="Gene3D" id="3.30.70.270">
    <property type="match status" value="2"/>
</dbReference>
<dbReference type="Pfam" id="PF17921">
    <property type="entry name" value="Integrase_H2C2"/>
    <property type="match status" value="1"/>
</dbReference>
<evidence type="ECO:0000313" key="12">
    <source>
        <dbReference type="Proteomes" id="UP001153954"/>
    </source>
</evidence>
<dbReference type="SUPFAM" id="SSF56672">
    <property type="entry name" value="DNA/RNA polymerases"/>
    <property type="match status" value="1"/>
</dbReference>
<dbReference type="EC" id="2.7.7.49" evidence="1"/>
<dbReference type="GO" id="GO:0004519">
    <property type="term" value="F:endonuclease activity"/>
    <property type="evidence" value="ECO:0007669"/>
    <property type="project" value="UniProtKB-KW"/>
</dbReference>
<dbReference type="InterPro" id="IPR000477">
    <property type="entry name" value="RT_dom"/>
</dbReference>
<evidence type="ECO:0000256" key="5">
    <source>
        <dbReference type="ARBA" id="ARBA00022722"/>
    </source>
</evidence>
<dbReference type="Gene3D" id="3.10.10.10">
    <property type="entry name" value="HIV Type 1 Reverse Transcriptase, subunit A, domain 1"/>
    <property type="match status" value="1"/>
</dbReference>
<keyword evidence="7" id="KW-0378">Hydrolase</keyword>
<dbReference type="GO" id="GO:0003676">
    <property type="term" value="F:nucleic acid binding"/>
    <property type="evidence" value="ECO:0007669"/>
    <property type="project" value="InterPro"/>
</dbReference>
<dbReference type="Gene3D" id="1.10.340.70">
    <property type="match status" value="1"/>
</dbReference>
<dbReference type="PROSITE" id="PS50994">
    <property type="entry name" value="INTEGRASE"/>
    <property type="match status" value="1"/>
</dbReference>
<dbReference type="GO" id="GO:0042575">
    <property type="term" value="C:DNA polymerase complex"/>
    <property type="evidence" value="ECO:0007669"/>
    <property type="project" value="UniProtKB-ARBA"/>
</dbReference>
<dbReference type="Gene3D" id="3.30.420.10">
    <property type="entry name" value="Ribonuclease H-like superfamily/Ribonuclease H"/>
    <property type="match status" value="1"/>
</dbReference>
<keyword evidence="2" id="KW-0645">Protease</keyword>
<keyword evidence="3" id="KW-0808">Transferase</keyword>
<dbReference type="Proteomes" id="UP001153954">
    <property type="component" value="Unassembled WGS sequence"/>
</dbReference>
<reference evidence="11" key="1">
    <citation type="submission" date="2022-03" db="EMBL/GenBank/DDBJ databases">
        <authorList>
            <person name="Tunstrom K."/>
        </authorList>
    </citation>
    <scope>NUCLEOTIDE SEQUENCE</scope>
</reference>